<accession>A0A075R760</accession>
<dbReference type="GO" id="GO:0020037">
    <property type="term" value="F:heme binding"/>
    <property type="evidence" value="ECO:0007669"/>
    <property type="project" value="InterPro"/>
</dbReference>
<keyword evidence="3" id="KW-0349">Heme</keyword>
<feature type="domain" description="Nitrite/sulphite reductase 4Fe-4S" evidence="8">
    <location>
        <begin position="138"/>
        <end position="290"/>
    </location>
</feature>
<dbReference type="eggNOG" id="COG0155">
    <property type="taxonomic scope" value="Bacteria"/>
</dbReference>
<keyword evidence="7" id="KW-0411">Iron-sulfur</keyword>
<gene>
    <name evidence="10" type="ORF">BRLA_c010900</name>
</gene>
<keyword evidence="11" id="KW-1185">Reference proteome</keyword>
<comment type="similarity">
    <text evidence="1">Belongs to the nitrite and sulfite reductase 4Fe-4S domain family.</text>
</comment>
<dbReference type="GO" id="GO:0051539">
    <property type="term" value="F:4 iron, 4 sulfur cluster binding"/>
    <property type="evidence" value="ECO:0007669"/>
    <property type="project" value="UniProtKB-KW"/>
</dbReference>
<dbReference type="Gene3D" id="3.30.413.10">
    <property type="entry name" value="Sulfite Reductase Hemoprotein, domain 1"/>
    <property type="match status" value="2"/>
</dbReference>
<evidence type="ECO:0000259" key="8">
    <source>
        <dbReference type="Pfam" id="PF01077"/>
    </source>
</evidence>
<reference evidence="10 11" key="1">
    <citation type="journal article" date="2011" name="J. Bacteriol.">
        <title>Genome sequence of Brevibacillus laterosporus LMG 15441, a pathogen of invertebrates.</title>
        <authorList>
            <person name="Djukic M."/>
            <person name="Poehlein A."/>
            <person name="Thurmer A."/>
            <person name="Daniel R."/>
        </authorList>
    </citation>
    <scope>NUCLEOTIDE SEQUENCE [LARGE SCALE GENOMIC DNA]</scope>
    <source>
        <strain evidence="10 11">LMG 15441</strain>
    </source>
</reference>
<dbReference type="STRING" id="1042163.BRLA_c010900"/>
<proteinExistence type="inferred from homology"/>
<dbReference type="InterPro" id="IPR006066">
    <property type="entry name" value="NO2/SO3_Rdtase_FeS/sirohaem_BS"/>
</dbReference>
<dbReference type="SUPFAM" id="SSF55124">
    <property type="entry name" value="Nitrite/Sulfite reductase N-terminal domain-like"/>
    <property type="match status" value="2"/>
</dbReference>
<dbReference type="InterPro" id="IPR045854">
    <property type="entry name" value="NO2/SO3_Rdtase_4Fe4S_sf"/>
</dbReference>
<protein>
    <submittedName>
        <fullName evidence="10">Sulfite reductase</fullName>
        <ecNumber evidence="10">1.8.7.1</ecNumber>
    </submittedName>
</protein>
<dbReference type="Gene3D" id="3.90.480.20">
    <property type="match status" value="1"/>
</dbReference>
<evidence type="ECO:0000256" key="4">
    <source>
        <dbReference type="ARBA" id="ARBA00022723"/>
    </source>
</evidence>
<dbReference type="EMBL" id="CP007806">
    <property type="protein sequence ID" value="AIG25430.1"/>
    <property type="molecule type" value="Genomic_DNA"/>
</dbReference>
<dbReference type="Pfam" id="PF01077">
    <property type="entry name" value="NIR_SIR"/>
    <property type="match status" value="2"/>
</dbReference>
<dbReference type="KEGG" id="blr:BRLA_c010900"/>
<dbReference type="HOGENOM" id="CLU_015667_2_3_9"/>
<dbReference type="InterPro" id="IPR051329">
    <property type="entry name" value="NIR_SIR_4Fe-4S"/>
</dbReference>
<evidence type="ECO:0000256" key="5">
    <source>
        <dbReference type="ARBA" id="ARBA00023002"/>
    </source>
</evidence>
<dbReference type="EC" id="1.8.7.1" evidence="10"/>
<feature type="domain" description="Nitrite/Sulfite reductase ferredoxin-like" evidence="9">
    <location>
        <begin position="315"/>
        <end position="379"/>
    </location>
</feature>
<evidence type="ECO:0000256" key="1">
    <source>
        <dbReference type="ARBA" id="ARBA00010429"/>
    </source>
</evidence>
<keyword evidence="4" id="KW-0479">Metal-binding</keyword>
<feature type="domain" description="Nitrite/sulphite reductase 4Fe-4S" evidence="8">
    <location>
        <begin position="395"/>
        <end position="532"/>
    </location>
</feature>
<dbReference type="AlphaFoldDB" id="A0A075R760"/>
<dbReference type="Pfam" id="PF03460">
    <property type="entry name" value="NIR_SIR_ferr"/>
    <property type="match status" value="2"/>
</dbReference>
<dbReference type="PRINTS" id="PR00397">
    <property type="entry name" value="SIROHAEM"/>
</dbReference>
<name>A0A075R760_BRELA</name>
<dbReference type="InterPro" id="IPR006067">
    <property type="entry name" value="NO2/SO3_Rdtase_4Fe4S_dom"/>
</dbReference>
<evidence type="ECO:0000256" key="3">
    <source>
        <dbReference type="ARBA" id="ARBA00022617"/>
    </source>
</evidence>
<evidence type="ECO:0000256" key="2">
    <source>
        <dbReference type="ARBA" id="ARBA00022485"/>
    </source>
</evidence>
<keyword evidence="2" id="KW-0004">4Fe-4S</keyword>
<evidence type="ECO:0000313" key="10">
    <source>
        <dbReference type="EMBL" id="AIG25430.1"/>
    </source>
</evidence>
<dbReference type="InterPro" id="IPR036136">
    <property type="entry name" value="Nit/Sulf_reduc_fer-like_dom_sf"/>
</dbReference>
<evidence type="ECO:0000259" key="9">
    <source>
        <dbReference type="Pfam" id="PF03460"/>
    </source>
</evidence>
<evidence type="ECO:0000256" key="6">
    <source>
        <dbReference type="ARBA" id="ARBA00023004"/>
    </source>
</evidence>
<dbReference type="Proteomes" id="UP000005850">
    <property type="component" value="Chromosome"/>
</dbReference>
<keyword evidence="6" id="KW-0408">Iron</keyword>
<dbReference type="SUPFAM" id="SSF56014">
    <property type="entry name" value="Nitrite and sulphite reductase 4Fe-4S domain-like"/>
    <property type="match status" value="2"/>
</dbReference>
<dbReference type="PANTHER" id="PTHR32439">
    <property type="entry name" value="FERREDOXIN--NITRITE REDUCTASE, CHLOROPLASTIC"/>
    <property type="match status" value="1"/>
</dbReference>
<dbReference type="PANTHER" id="PTHR32439:SF0">
    <property type="entry name" value="FERREDOXIN--NITRITE REDUCTASE, CHLOROPLASTIC"/>
    <property type="match status" value="1"/>
</dbReference>
<dbReference type="GO" id="GO:0050311">
    <property type="term" value="F:sulfite reductase (ferredoxin) activity"/>
    <property type="evidence" value="ECO:0007669"/>
    <property type="project" value="UniProtKB-EC"/>
</dbReference>
<dbReference type="GO" id="GO:0046872">
    <property type="term" value="F:metal ion binding"/>
    <property type="evidence" value="ECO:0007669"/>
    <property type="project" value="UniProtKB-KW"/>
</dbReference>
<dbReference type="RefSeq" id="WP_003335036.1">
    <property type="nucleotide sequence ID" value="NZ_CP007806.1"/>
</dbReference>
<feature type="domain" description="Nitrite/Sulfite reductase ferredoxin-like" evidence="9">
    <location>
        <begin position="62"/>
        <end position="127"/>
    </location>
</feature>
<evidence type="ECO:0000313" key="11">
    <source>
        <dbReference type="Proteomes" id="UP000005850"/>
    </source>
</evidence>
<evidence type="ECO:0000256" key="7">
    <source>
        <dbReference type="ARBA" id="ARBA00023014"/>
    </source>
</evidence>
<dbReference type="InterPro" id="IPR005117">
    <property type="entry name" value="NiRdtase/SiRdtase_haem-b_fer"/>
</dbReference>
<organism evidence="10 11">
    <name type="scientific">Brevibacillus laterosporus LMG 15441</name>
    <dbReference type="NCBI Taxonomy" id="1042163"/>
    <lineage>
        <taxon>Bacteria</taxon>
        <taxon>Bacillati</taxon>
        <taxon>Bacillota</taxon>
        <taxon>Bacilli</taxon>
        <taxon>Bacillales</taxon>
        <taxon>Paenibacillaceae</taxon>
        <taxon>Brevibacillus</taxon>
    </lineage>
</organism>
<keyword evidence="5 10" id="KW-0560">Oxidoreductase</keyword>
<sequence length="541" mass="60509">MSNQQSRPWEADKSKLNAFELTKLERDGLDIIEKIRQLGSKGYHAFSADDLAFFKWAGIYEQKPKGNGFFMMRVRIPGGILRADQARALADISREYGRNLVDITTRQAVQFHWLTTPDLPDIFDRLEHVGLFSYEACGDVPRTIVGNPLSGIDPHELMDTEPLVQQLEEHFLLNPEFSNLPRKYKLSISANIYNTGHAEINDLAFTPASKIIQGQEQIGFHVWVGGGLSAKPYLAKQLPIFVLPTEVVKVADAVTRIFRDYGYREKRHQARLKFLMADWGPEKFTEKLLELTGPLEERGDDRTVGWNAGYFTGVHKQKQPGLHYVGLLLPVGRLTAEDLAELADLADRYGNGSIRTTNSQNIILSNIPDEHLDSLLAEALLTRYSPTPRTFIGHAVSCTGNEFCNLAIVETKARMASIAHWLDEHVEIDTPIRIHMIGCPNSCGQQQIADIGLQGSLVKTAEGTVDAYDFFVGGSLGPDAQFNSRLKGRVVADRVAPVIAQLVELFKTNRESGEKFHQFARRFGVANIQEHFTQIIASVNV</sequence>